<organism evidence="1 2">
    <name type="scientific">Mythimna separata</name>
    <name type="common">Oriental armyworm</name>
    <name type="synonym">Pseudaletia separata</name>
    <dbReference type="NCBI Taxonomy" id="271217"/>
    <lineage>
        <taxon>Eukaryota</taxon>
        <taxon>Metazoa</taxon>
        <taxon>Ecdysozoa</taxon>
        <taxon>Arthropoda</taxon>
        <taxon>Hexapoda</taxon>
        <taxon>Insecta</taxon>
        <taxon>Pterygota</taxon>
        <taxon>Neoptera</taxon>
        <taxon>Endopterygota</taxon>
        <taxon>Lepidoptera</taxon>
        <taxon>Glossata</taxon>
        <taxon>Ditrysia</taxon>
        <taxon>Noctuoidea</taxon>
        <taxon>Noctuidae</taxon>
        <taxon>Noctuinae</taxon>
        <taxon>Hadenini</taxon>
        <taxon>Mythimna</taxon>
    </lineage>
</organism>
<dbReference type="AlphaFoldDB" id="A0AAD8DUX3"/>
<accession>A0AAD8DUX3</accession>
<gene>
    <name evidence="1" type="ORF">PYW07_007600</name>
</gene>
<dbReference type="Proteomes" id="UP001231518">
    <property type="component" value="Chromosome 20"/>
</dbReference>
<reference evidence="1" key="1">
    <citation type="submission" date="2023-03" db="EMBL/GenBank/DDBJ databases">
        <title>Chromosome-level genomes of two armyworms, Mythimna separata and Mythimna loreyi, provide insights into the biosynthesis and reception of sex pheromones.</title>
        <authorList>
            <person name="Zhao H."/>
        </authorList>
    </citation>
    <scope>NUCLEOTIDE SEQUENCE</scope>
    <source>
        <strain evidence="1">BeijingLab</strain>
        <tissue evidence="1">Pupa</tissue>
    </source>
</reference>
<evidence type="ECO:0000313" key="2">
    <source>
        <dbReference type="Proteomes" id="UP001231518"/>
    </source>
</evidence>
<protein>
    <submittedName>
        <fullName evidence="1">Uncharacterized protein</fullName>
    </submittedName>
</protein>
<proteinExistence type="predicted"/>
<comment type="caution">
    <text evidence="1">The sequence shown here is derived from an EMBL/GenBank/DDBJ whole genome shotgun (WGS) entry which is preliminary data.</text>
</comment>
<evidence type="ECO:0000313" key="1">
    <source>
        <dbReference type="EMBL" id="KAJ8723620.1"/>
    </source>
</evidence>
<sequence length="108" mass="12118">MPSVLCQMKFGVLRFCQIEGTLYKALIANSLSLLQYIAEVLSKIPFRHSIATPPYGLPTNNSPLSTELLPSSQSQEIQYLTTEGNNHVSWRQSKFADLHNFLTSSMKV</sequence>
<dbReference type="EMBL" id="JARGEI010000011">
    <property type="protein sequence ID" value="KAJ8723620.1"/>
    <property type="molecule type" value="Genomic_DNA"/>
</dbReference>
<name>A0AAD8DUX3_MYTSE</name>
<keyword evidence="2" id="KW-1185">Reference proteome</keyword>